<dbReference type="GO" id="GO:0009279">
    <property type="term" value="C:cell outer membrane"/>
    <property type="evidence" value="ECO:0007669"/>
    <property type="project" value="UniProtKB-SubCell"/>
</dbReference>
<dbReference type="EMBL" id="CP004161">
    <property type="protein sequence ID" value="AHH04199.1"/>
    <property type="molecule type" value="Genomic_DNA"/>
</dbReference>
<accession>W5SAS3</accession>
<evidence type="ECO:0000256" key="3">
    <source>
        <dbReference type="ARBA" id="ARBA00022729"/>
    </source>
</evidence>
<evidence type="ECO:0000256" key="4">
    <source>
        <dbReference type="ARBA" id="ARBA00023136"/>
    </source>
</evidence>
<evidence type="ECO:0000256" key="8">
    <source>
        <dbReference type="RuleBase" id="RU363105"/>
    </source>
</evidence>
<comment type="subcellular location">
    <subcellularLocation>
        <location evidence="2 8">Cell outer membrane</location>
        <topology evidence="2 8">Lipid-anchor</topology>
    </subcellularLocation>
</comment>
<evidence type="ECO:0000256" key="7">
    <source>
        <dbReference type="ARBA" id="ARBA00023288"/>
    </source>
</evidence>
<geneLocation type="plasmid" evidence="10">
    <name>unnamed</name>
</geneLocation>
<keyword evidence="4 8" id="KW-0472">Membrane</keyword>
<evidence type="ECO:0000256" key="9">
    <source>
        <dbReference type="SAM" id="Phobius"/>
    </source>
</evidence>
<dbReference type="HOGENOM" id="CLU_2448758_0_0_12"/>
<reference evidence="10" key="1">
    <citation type="submission" date="2013-02" db="EMBL/GenBank/DDBJ databases">
        <title>Comparative genomics of Borrelia species.</title>
        <authorList>
            <person name="Schwan T.G."/>
            <person name="Raffel S.J."/>
            <person name="Porcella S.F."/>
        </authorList>
    </citation>
    <scope>NUCLEOTIDE SEQUENCE</scope>
    <source>
        <strain evidence="10">YOR</strain>
        <plasmid evidence="10">unnamed</plasmid>
    </source>
</reference>
<proteinExistence type="predicted"/>
<keyword evidence="6 8" id="KW-0998">Cell outer membrane</keyword>
<organism evidence="10">
    <name type="scientific">Borrelia nietonii YOR</name>
    <dbReference type="NCBI Taxonomy" id="1293576"/>
    <lineage>
        <taxon>Bacteria</taxon>
        <taxon>Pseudomonadati</taxon>
        <taxon>Spirochaetota</taxon>
        <taxon>Spirochaetia</taxon>
        <taxon>Spirochaetales</taxon>
        <taxon>Borreliaceae</taxon>
        <taxon>Borrelia</taxon>
        <taxon>Borrelia nietonii</taxon>
    </lineage>
</organism>
<keyword evidence="9" id="KW-1133">Transmembrane helix</keyword>
<keyword evidence="9" id="KW-0812">Transmembrane</keyword>
<evidence type="ECO:0000256" key="6">
    <source>
        <dbReference type="ARBA" id="ARBA00023237"/>
    </source>
</evidence>
<gene>
    <name evidence="10" type="ORF">BHY_1248</name>
</gene>
<dbReference type="AlphaFoldDB" id="W5SAS3"/>
<keyword evidence="5 8" id="KW-0564">Palmitate</keyword>
<feature type="transmembrane region" description="Helical" evidence="9">
    <location>
        <begin position="6"/>
        <end position="29"/>
    </location>
</feature>
<keyword evidence="7 8" id="KW-0449">Lipoprotein</keyword>
<comment type="function">
    <text evidence="1 8">The Vlp and Vsp proteins are antigenically distinct proteins, only one vlp or vsp gene is transcriptionally active at any one time. Switching between these genes is a mechanism of host immune response evasion.</text>
</comment>
<evidence type="ECO:0000313" key="10">
    <source>
        <dbReference type="EMBL" id="AHH04199.1"/>
    </source>
</evidence>
<name>W5SAS3_9SPIR</name>
<dbReference type="Pfam" id="PF00921">
    <property type="entry name" value="Lipoprotein_2"/>
    <property type="match status" value="1"/>
</dbReference>
<evidence type="ECO:0000256" key="2">
    <source>
        <dbReference type="ARBA" id="ARBA00004459"/>
    </source>
</evidence>
<dbReference type="InterPro" id="IPR000680">
    <property type="entry name" value="Borrelia_lipo"/>
</dbReference>
<protein>
    <recommendedName>
        <fullName evidence="8">Variable large protein</fullName>
    </recommendedName>
</protein>
<evidence type="ECO:0000256" key="5">
    <source>
        <dbReference type="ARBA" id="ARBA00023139"/>
    </source>
</evidence>
<evidence type="ECO:0000256" key="1">
    <source>
        <dbReference type="ARBA" id="ARBA00003932"/>
    </source>
</evidence>
<keyword evidence="10" id="KW-0614">Plasmid</keyword>
<sequence>MTDQRLQMMLLVMLVTQLVMLLLMVLVMLSGVKDNDIDKLINEIKSIVDVILKEGNADAGNDKRPKMVHPPQEVLLLMTRQENYLSLPR</sequence>
<keyword evidence="3" id="KW-0732">Signal</keyword>